<keyword evidence="5" id="KW-1185">Reference proteome</keyword>
<dbReference type="Pfam" id="PF00407">
    <property type="entry name" value="Bet_v_1"/>
    <property type="match status" value="2"/>
</dbReference>
<dbReference type="EMBL" id="JABWDY010037706">
    <property type="protein sequence ID" value="KAF5180227.1"/>
    <property type="molecule type" value="Genomic_DNA"/>
</dbReference>
<evidence type="ECO:0000256" key="2">
    <source>
        <dbReference type="SAM" id="MobiDB-lite"/>
    </source>
</evidence>
<reference evidence="4 5" key="1">
    <citation type="submission" date="2020-06" db="EMBL/GenBank/DDBJ databases">
        <title>Transcriptomic and genomic resources for Thalictrum thalictroides and T. hernandezii: Facilitating candidate gene discovery in an emerging model plant lineage.</title>
        <authorList>
            <person name="Arias T."/>
            <person name="Riano-Pachon D.M."/>
            <person name="Di Stilio V.S."/>
        </authorList>
    </citation>
    <scope>NUCLEOTIDE SEQUENCE [LARGE SCALE GENOMIC DNA]</scope>
    <source>
        <strain evidence="5">cv. WT478/WT964</strain>
        <tissue evidence="4">Leaves</tissue>
    </source>
</reference>
<dbReference type="Gene3D" id="3.30.530.20">
    <property type="match status" value="2"/>
</dbReference>
<dbReference type="OrthoDB" id="1858121at2759"/>
<evidence type="ECO:0000259" key="3">
    <source>
        <dbReference type="SMART" id="SM01037"/>
    </source>
</evidence>
<feature type="region of interest" description="Disordered" evidence="2">
    <location>
        <begin position="385"/>
        <end position="411"/>
    </location>
</feature>
<comment type="similarity">
    <text evidence="1">Belongs to the MLP family.</text>
</comment>
<feature type="region of interest" description="Disordered" evidence="2">
    <location>
        <begin position="471"/>
        <end position="491"/>
    </location>
</feature>
<evidence type="ECO:0000256" key="1">
    <source>
        <dbReference type="ARBA" id="ARBA00038242"/>
    </source>
</evidence>
<feature type="domain" description="Bet v I/Major latex protein" evidence="3">
    <location>
        <begin position="2"/>
        <end position="154"/>
    </location>
</feature>
<proteinExistence type="inferred from homology"/>
<evidence type="ECO:0000313" key="4">
    <source>
        <dbReference type="EMBL" id="KAF5180227.1"/>
    </source>
</evidence>
<dbReference type="InterPro" id="IPR000916">
    <property type="entry name" value="Bet_v_I/MLP"/>
</dbReference>
<comment type="caution">
    <text evidence="4">The sequence shown here is derived from an EMBL/GenBank/DDBJ whole genome shotgun (WGS) entry which is preliminary data.</text>
</comment>
<dbReference type="GO" id="GO:0006952">
    <property type="term" value="P:defense response"/>
    <property type="evidence" value="ECO:0007669"/>
    <property type="project" value="InterPro"/>
</dbReference>
<dbReference type="InterPro" id="IPR023393">
    <property type="entry name" value="START-like_dom_sf"/>
</dbReference>
<protein>
    <submittedName>
        <fullName evidence="4">Mlp-like protein</fullName>
    </submittedName>
</protein>
<dbReference type="SMART" id="SM01037">
    <property type="entry name" value="Bet_v_1"/>
    <property type="match status" value="2"/>
</dbReference>
<sequence length="511" mass="58057">MAGVCRAEIDTDVKCAPHKIYEMMKYSLHHLPTIWPEGYTDAQILEGDGTCEGDLRLWTYILPGTTEKMNVKARTTKQDDEKMIIVLAAEEGSDLHAHYKHFTATVQISPKGDGSLVTWILEFEKHNHEVPDPHMYLALFNKLTEKIDGHVHKDAICKGEIETEVKCDPHKFYECIKYSLHHLPTIFPEVYTGCKLLEGDGKSQGTLREWKYFLPGGTEERTVRARTTVQDDDKKVIAFCVEEGSTVKELYKHFTATIHVNPKGDGSVVKWTVEFVKHSDEIPDPHVYLELFVKLNEKISSFLVSSSPIIICTAVLLGTLLSLGNPYIPDIIDEEDEQIRKTHHEISSLRSRVVGNELVVEKDENSFSVRTHVNRSRDVNNLVFSEKTHEDDDGSSNGSFDGVVEESEKENHGKKLVIDEFEEEEKRLIEEENDVAVQYANLREKEIEGEEEEHFGTVQYSAISNEIEDKEVSSDYDSDFDRAESSSPDASMAEIIPMLDEFHPLLDSEPI</sequence>
<dbReference type="Proteomes" id="UP000554482">
    <property type="component" value="Unassembled WGS sequence"/>
</dbReference>
<dbReference type="CDD" id="cd07816">
    <property type="entry name" value="Bet_v1-like"/>
    <property type="match status" value="1"/>
</dbReference>
<dbReference type="PANTHER" id="PTHR31338:SF16">
    <property type="entry name" value="POLYKETIDE CYCLASE_DEHYDRASE AND LIPID TRANSPORT SUPERFAMILY PROTEIN"/>
    <property type="match status" value="1"/>
</dbReference>
<name>A0A7J6V637_THATH</name>
<gene>
    <name evidence="4" type="ORF">FRX31_030186</name>
</gene>
<dbReference type="InterPro" id="IPR052006">
    <property type="entry name" value="MLP-like"/>
</dbReference>
<dbReference type="AlphaFoldDB" id="A0A7J6V637"/>
<dbReference type="SUPFAM" id="SSF55961">
    <property type="entry name" value="Bet v1-like"/>
    <property type="match status" value="2"/>
</dbReference>
<organism evidence="4 5">
    <name type="scientific">Thalictrum thalictroides</name>
    <name type="common">Rue-anemone</name>
    <name type="synonym">Anemone thalictroides</name>
    <dbReference type="NCBI Taxonomy" id="46969"/>
    <lineage>
        <taxon>Eukaryota</taxon>
        <taxon>Viridiplantae</taxon>
        <taxon>Streptophyta</taxon>
        <taxon>Embryophyta</taxon>
        <taxon>Tracheophyta</taxon>
        <taxon>Spermatophyta</taxon>
        <taxon>Magnoliopsida</taxon>
        <taxon>Ranunculales</taxon>
        <taxon>Ranunculaceae</taxon>
        <taxon>Thalictroideae</taxon>
        <taxon>Thalictrum</taxon>
    </lineage>
</organism>
<dbReference type="PANTHER" id="PTHR31338">
    <property type="entry name" value="POLYKETIDE CYCLASE/DEHYDRASE AND LIPID TRANSPORT SUPERFAMILY PROTEIN"/>
    <property type="match status" value="1"/>
</dbReference>
<feature type="domain" description="Bet v I/Major latex protein" evidence="3">
    <location>
        <begin position="156"/>
        <end position="306"/>
    </location>
</feature>
<accession>A0A7J6V637</accession>
<evidence type="ECO:0000313" key="5">
    <source>
        <dbReference type="Proteomes" id="UP000554482"/>
    </source>
</evidence>